<comment type="function">
    <text evidence="1 6">Exhibits S-adenosyl-L-methionine-dependent methyltransferase activity.</text>
</comment>
<comment type="caution">
    <text evidence="7">The sequence shown here is derived from an EMBL/GenBank/DDBJ whole genome shotgun (WGS) entry which is preliminary data.</text>
</comment>
<proteinExistence type="inferred from homology"/>
<name>A0A1V2II07_9ACTN</name>
<evidence type="ECO:0000256" key="3">
    <source>
        <dbReference type="ARBA" id="ARBA00022603"/>
    </source>
</evidence>
<evidence type="ECO:0000256" key="1">
    <source>
        <dbReference type="ARBA" id="ARBA00003907"/>
    </source>
</evidence>
<evidence type="ECO:0000313" key="8">
    <source>
        <dbReference type="Proteomes" id="UP000188929"/>
    </source>
</evidence>
<keyword evidence="8" id="KW-1185">Reference proteome</keyword>
<comment type="similarity">
    <text evidence="2 6">Belongs to the UPF0677 family.</text>
</comment>
<dbReference type="GO" id="GO:0032259">
    <property type="term" value="P:methylation"/>
    <property type="evidence" value="ECO:0007669"/>
    <property type="project" value="UniProtKB-KW"/>
</dbReference>
<dbReference type="EMBL" id="MOMC01000008">
    <property type="protein sequence ID" value="ONH32804.1"/>
    <property type="molecule type" value="Genomic_DNA"/>
</dbReference>
<evidence type="ECO:0000256" key="6">
    <source>
        <dbReference type="RuleBase" id="RU362030"/>
    </source>
</evidence>
<dbReference type="STRING" id="1834516.BL253_03460"/>
<dbReference type="PANTHER" id="PTHR43619">
    <property type="entry name" value="S-ADENOSYL-L-METHIONINE-DEPENDENT METHYLTRANSFERASE YKTD-RELATED"/>
    <property type="match status" value="1"/>
</dbReference>
<dbReference type="Gene3D" id="3.40.50.150">
    <property type="entry name" value="Vaccinia Virus protein VP39"/>
    <property type="match status" value="1"/>
</dbReference>
<evidence type="ECO:0000256" key="4">
    <source>
        <dbReference type="ARBA" id="ARBA00022679"/>
    </source>
</evidence>
<keyword evidence="4" id="KW-0808">Transferase</keyword>
<dbReference type="InterPro" id="IPR029063">
    <property type="entry name" value="SAM-dependent_MTases_sf"/>
</dbReference>
<dbReference type="InterPro" id="IPR011610">
    <property type="entry name" value="SAM_mthyl_Trfase_ML2640-like"/>
</dbReference>
<evidence type="ECO:0000256" key="2">
    <source>
        <dbReference type="ARBA" id="ARBA00008138"/>
    </source>
</evidence>
<organism evidence="7 8">
    <name type="scientific">Pseudofrankia asymbiotica</name>
    <dbReference type="NCBI Taxonomy" id="1834516"/>
    <lineage>
        <taxon>Bacteria</taxon>
        <taxon>Bacillati</taxon>
        <taxon>Actinomycetota</taxon>
        <taxon>Actinomycetes</taxon>
        <taxon>Frankiales</taxon>
        <taxon>Frankiaceae</taxon>
        <taxon>Pseudofrankia</taxon>
    </lineage>
</organism>
<dbReference type="Pfam" id="PF04072">
    <property type="entry name" value="LCM"/>
    <property type="match status" value="1"/>
</dbReference>
<dbReference type="GO" id="GO:0008168">
    <property type="term" value="F:methyltransferase activity"/>
    <property type="evidence" value="ECO:0007669"/>
    <property type="project" value="UniProtKB-UniRule"/>
</dbReference>
<protein>
    <recommendedName>
        <fullName evidence="6">S-adenosyl-L-methionine-dependent methyltransferase</fullName>
        <ecNumber evidence="6">2.1.1.-</ecNumber>
    </recommendedName>
</protein>
<gene>
    <name evidence="7" type="ORF">BL253_03460</name>
</gene>
<accession>A0A1V2II07</accession>
<dbReference type="SUPFAM" id="SSF53335">
    <property type="entry name" value="S-adenosyl-L-methionine-dependent methyltransferases"/>
    <property type="match status" value="1"/>
</dbReference>
<evidence type="ECO:0000313" key="7">
    <source>
        <dbReference type="EMBL" id="ONH32804.1"/>
    </source>
</evidence>
<keyword evidence="3 6" id="KW-0489">Methyltransferase</keyword>
<keyword evidence="5 6" id="KW-0949">S-adenosyl-L-methionine</keyword>
<reference evidence="8" key="1">
    <citation type="submission" date="2016-10" db="EMBL/GenBank/DDBJ databases">
        <title>Frankia sp. NRRL B-16386 Genome sequencing.</title>
        <authorList>
            <person name="Ghodhbane-Gtari F."/>
            <person name="Swanson E."/>
            <person name="Gueddou A."/>
            <person name="Hezbri K."/>
            <person name="Ktari K."/>
            <person name="Nouioui I."/>
            <person name="Morris K."/>
            <person name="Simpson S."/>
            <person name="Abebe-Akele F."/>
            <person name="Thomas K."/>
            <person name="Gtari M."/>
            <person name="Tisa L.S."/>
        </authorList>
    </citation>
    <scope>NUCLEOTIDE SEQUENCE [LARGE SCALE GENOMIC DNA]</scope>
    <source>
        <strain evidence="8">NRRL B-16386</strain>
    </source>
</reference>
<evidence type="ECO:0000256" key="5">
    <source>
        <dbReference type="ARBA" id="ARBA00022691"/>
    </source>
</evidence>
<dbReference type="EC" id="2.1.1.-" evidence="6"/>
<dbReference type="PANTHER" id="PTHR43619:SF2">
    <property type="entry name" value="S-ADENOSYL-L-METHIONINE-DEPENDENT METHYLTRANSFERASES SUPERFAMILY PROTEIN"/>
    <property type="match status" value="1"/>
</dbReference>
<dbReference type="InterPro" id="IPR007213">
    <property type="entry name" value="Ppm1/Ppm2/Tcmp"/>
</dbReference>
<sequence>MVEGMREKPSRTAQHVALFRALESARGQPRLFTDPYAAASLPPSHRLVVAAARLPAAGPRLARRVERLIDRRWPGGPRASAVARTRLIDDLVTDALAAGARQLVLLGAGYDSRAYRLLAVRAGADPAAAGRGREAVDVYEVDHPATQARKRRLVERRVPAAARGHVRFVAADLLRVGAADVLLAAGLRPDAPAVVVWEGVTNYLDAASVDATLTGLAGALAPGSRVVFTYVDRRALDGTGTFSGVDEWAGTVRAAGEPFTFGLVPDELPGYLAARGLALTLDRSTRDAADRYLTPLGRGGEPAAPFYRVAQAEVVSRPAAAAATAETAVAAAPTRERATEAVPSAGQG</sequence>
<dbReference type="Proteomes" id="UP000188929">
    <property type="component" value="Unassembled WGS sequence"/>
</dbReference>
<dbReference type="NCBIfam" id="TIGR00027">
    <property type="entry name" value="mthyl_TIGR00027"/>
    <property type="match status" value="1"/>
</dbReference>
<dbReference type="AlphaFoldDB" id="A0A1V2II07"/>